<dbReference type="InterPro" id="IPR002938">
    <property type="entry name" value="FAD-bd"/>
</dbReference>
<comment type="cofactor">
    <cofactor evidence="1">
        <name>FAD</name>
        <dbReference type="ChEBI" id="CHEBI:57692"/>
    </cofactor>
</comment>
<proteinExistence type="predicted"/>
<evidence type="ECO:0000313" key="8">
    <source>
        <dbReference type="EMBL" id="CAD0110810.1"/>
    </source>
</evidence>
<evidence type="ECO:0000256" key="4">
    <source>
        <dbReference type="ARBA" id="ARBA00023002"/>
    </source>
</evidence>
<sequence>MTQKPILISGAGLASLLLARSLLRCKIPFRVFERDASLASRGQGYRLRLSSEGLDAIESALDPTAWRKFYDRCGKTGGGGMKALDALTGEPIEQPPAAPAGNSNSGGGSNESLNSREGKVVGIARGDMRNLFMEGCEDFVQFNKHVKGYELTNDGVRAIFSDGTKSEEGSMLIGGEGINSYVARQLSNGKLKVYDTGARGIHGQAPTTAFKGLGEGVFRIVDNSRPNGSFTVITNVRAGDMDDADVQFGWTMVGEPGVIKAPNDDYTIVGETASNIARELTKNWHPTLKPLFTESNTSEGAFWKITISTPSGVPVWPNQPRVTVIGDAAHSMTPAGGLGANTAVRDSALLGRLLQNGYYEGATADYEKEMRVYGSEAVAKSYGMASKMFKIHIDEENSTTMEGEVRDNRSSA</sequence>
<accession>A0A9N8KH54</accession>
<gene>
    <name evidence="8" type="ORF">AWRI4620_LOCUS5065</name>
</gene>
<dbReference type="PANTHER" id="PTHR47178:SF5">
    <property type="entry name" value="FAD-BINDING DOMAIN-CONTAINING PROTEIN"/>
    <property type="match status" value="1"/>
</dbReference>
<dbReference type="PANTHER" id="PTHR47178">
    <property type="entry name" value="MONOOXYGENASE, FAD-BINDING"/>
    <property type="match status" value="1"/>
</dbReference>
<dbReference type="AlphaFoldDB" id="A0A9N8KH54"/>
<evidence type="ECO:0000256" key="1">
    <source>
        <dbReference type="ARBA" id="ARBA00001974"/>
    </source>
</evidence>
<dbReference type="Gene3D" id="3.50.50.60">
    <property type="entry name" value="FAD/NAD(P)-binding domain"/>
    <property type="match status" value="1"/>
</dbReference>
<dbReference type="Pfam" id="PF01494">
    <property type="entry name" value="FAD_binding_3"/>
    <property type="match status" value="1"/>
</dbReference>
<evidence type="ECO:0000259" key="7">
    <source>
        <dbReference type="Pfam" id="PF01494"/>
    </source>
</evidence>
<keyword evidence="5" id="KW-0503">Monooxygenase</keyword>
<dbReference type="PRINTS" id="PR00420">
    <property type="entry name" value="RNGMNOXGNASE"/>
</dbReference>
<keyword evidence="9" id="KW-1185">Reference proteome</keyword>
<dbReference type="GO" id="GO:0071949">
    <property type="term" value="F:FAD binding"/>
    <property type="evidence" value="ECO:0007669"/>
    <property type="project" value="InterPro"/>
</dbReference>
<keyword evidence="4" id="KW-0560">Oxidoreductase</keyword>
<dbReference type="EMBL" id="CAINUL010000006">
    <property type="protein sequence ID" value="CAD0110810.1"/>
    <property type="molecule type" value="Genomic_DNA"/>
</dbReference>
<organism evidence="8 9">
    <name type="scientific">Aureobasidium uvarum</name>
    <dbReference type="NCBI Taxonomy" id="2773716"/>
    <lineage>
        <taxon>Eukaryota</taxon>
        <taxon>Fungi</taxon>
        <taxon>Dikarya</taxon>
        <taxon>Ascomycota</taxon>
        <taxon>Pezizomycotina</taxon>
        <taxon>Dothideomycetes</taxon>
        <taxon>Dothideomycetidae</taxon>
        <taxon>Dothideales</taxon>
        <taxon>Saccotheciaceae</taxon>
        <taxon>Aureobasidium</taxon>
    </lineage>
</organism>
<dbReference type="OrthoDB" id="47494at2759"/>
<dbReference type="GO" id="GO:0004497">
    <property type="term" value="F:monooxygenase activity"/>
    <property type="evidence" value="ECO:0007669"/>
    <property type="project" value="UniProtKB-KW"/>
</dbReference>
<dbReference type="Proteomes" id="UP000745764">
    <property type="component" value="Unassembled WGS sequence"/>
</dbReference>
<evidence type="ECO:0000256" key="3">
    <source>
        <dbReference type="ARBA" id="ARBA00022827"/>
    </source>
</evidence>
<keyword evidence="2" id="KW-0285">Flavoprotein</keyword>
<dbReference type="InterPro" id="IPR036188">
    <property type="entry name" value="FAD/NAD-bd_sf"/>
</dbReference>
<evidence type="ECO:0000256" key="2">
    <source>
        <dbReference type="ARBA" id="ARBA00022630"/>
    </source>
</evidence>
<dbReference type="SUPFAM" id="SSF51905">
    <property type="entry name" value="FAD/NAD(P)-binding domain"/>
    <property type="match status" value="1"/>
</dbReference>
<feature type="domain" description="FAD-binding" evidence="7">
    <location>
        <begin position="140"/>
        <end position="362"/>
    </location>
</feature>
<reference evidence="8" key="1">
    <citation type="submission" date="2020-06" db="EMBL/GenBank/DDBJ databases">
        <authorList>
            <person name="Onetto C."/>
        </authorList>
    </citation>
    <scope>NUCLEOTIDE SEQUENCE</scope>
</reference>
<evidence type="ECO:0000256" key="6">
    <source>
        <dbReference type="SAM" id="MobiDB-lite"/>
    </source>
</evidence>
<comment type="caution">
    <text evidence="8">The sequence shown here is derived from an EMBL/GenBank/DDBJ whole genome shotgun (WGS) entry which is preliminary data.</text>
</comment>
<name>A0A9N8KH54_9PEZI</name>
<feature type="region of interest" description="Disordered" evidence="6">
    <location>
        <begin position="91"/>
        <end position="117"/>
    </location>
</feature>
<evidence type="ECO:0000256" key="5">
    <source>
        <dbReference type="ARBA" id="ARBA00023033"/>
    </source>
</evidence>
<evidence type="ECO:0000313" key="9">
    <source>
        <dbReference type="Proteomes" id="UP000745764"/>
    </source>
</evidence>
<keyword evidence="3" id="KW-0274">FAD</keyword>
<protein>
    <recommendedName>
        <fullName evidence="7">FAD-binding domain-containing protein</fullName>
    </recommendedName>
</protein>